<feature type="domain" description="FBD" evidence="1">
    <location>
        <begin position="1"/>
        <end position="18"/>
    </location>
</feature>
<evidence type="ECO:0000259" key="1">
    <source>
        <dbReference type="Pfam" id="PF08387"/>
    </source>
</evidence>
<evidence type="ECO:0000313" key="3">
    <source>
        <dbReference type="Proteomes" id="UP000290289"/>
    </source>
</evidence>
<dbReference type="Proteomes" id="UP000290289">
    <property type="component" value="Chromosome 11"/>
</dbReference>
<protein>
    <recommendedName>
        <fullName evidence="1">FBD domain-containing protein</fullName>
    </recommendedName>
</protein>
<accession>A0A498IS59</accession>
<reference evidence="2 3" key="1">
    <citation type="submission" date="2018-10" db="EMBL/GenBank/DDBJ databases">
        <title>A high-quality apple genome assembly.</title>
        <authorList>
            <person name="Hu J."/>
        </authorList>
    </citation>
    <scope>NUCLEOTIDE SEQUENCE [LARGE SCALE GENOMIC DNA]</scope>
    <source>
        <strain evidence="3">cv. HFTH1</strain>
        <tissue evidence="2">Young leaf</tissue>
    </source>
</reference>
<keyword evidence="3" id="KW-1185">Reference proteome</keyword>
<gene>
    <name evidence="2" type="ORF">DVH24_027012</name>
</gene>
<dbReference type="AlphaFoldDB" id="A0A498IS59"/>
<evidence type="ECO:0000313" key="2">
    <source>
        <dbReference type="EMBL" id="RXH84113.1"/>
    </source>
</evidence>
<organism evidence="2 3">
    <name type="scientific">Malus domestica</name>
    <name type="common">Apple</name>
    <name type="synonym">Pyrus malus</name>
    <dbReference type="NCBI Taxonomy" id="3750"/>
    <lineage>
        <taxon>Eukaryota</taxon>
        <taxon>Viridiplantae</taxon>
        <taxon>Streptophyta</taxon>
        <taxon>Embryophyta</taxon>
        <taxon>Tracheophyta</taxon>
        <taxon>Spermatophyta</taxon>
        <taxon>Magnoliopsida</taxon>
        <taxon>eudicotyledons</taxon>
        <taxon>Gunneridae</taxon>
        <taxon>Pentapetalae</taxon>
        <taxon>rosids</taxon>
        <taxon>fabids</taxon>
        <taxon>Rosales</taxon>
        <taxon>Rosaceae</taxon>
        <taxon>Amygdaloideae</taxon>
        <taxon>Maleae</taxon>
        <taxon>Malus</taxon>
    </lineage>
</organism>
<comment type="caution">
    <text evidence="2">The sequence shown here is derived from an EMBL/GenBank/DDBJ whole genome shotgun (WGS) entry which is preliminary data.</text>
</comment>
<proteinExistence type="predicted"/>
<name>A0A498IS59_MALDO</name>
<sequence length="112" mass="12072">MEVAKYLLKNSKVLKKLTTYPWRDIPRGKSNVGRQVAFFWSFIEPGSYMFLFRAGFHSGGGGGCAGGVGVSCGYGETLEVVVDMGARVMAVEDMVVATMVVGVSVVVMVRQV</sequence>
<dbReference type="Pfam" id="PF08387">
    <property type="entry name" value="FBD"/>
    <property type="match status" value="1"/>
</dbReference>
<dbReference type="EMBL" id="RDQH01000337">
    <property type="protein sequence ID" value="RXH84113.1"/>
    <property type="molecule type" value="Genomic_DNA"/>
</dbReference>
<dbReference type="InterPro" id="IPR006566">
    <property type="entry name" value="FBD"/>
</dbReference>